<proteinExistence type="predicted"/>
<organism evidence="1">
    <name type="scientific">Opuntia streptacantha</name>
    <name type="common">Prickly pear cactus</name>
    <name type="synonym">Opuntia cardona</name>
    <dbReference type="NCBI Taxonomy" id="393608"/>
    <lineage>
        <taxon>Eukaryota</taxon>
        <taxon>Viridiplantae</taxon>
        <taxon>Streptophyta</taxon>
        <taxon>Embryophyta</taxon>
        <taxon>Tracheophyta</taxon>
        <taxon>Spermatophyta</taxon>
        <taxon>Magnoliopsida</taxon>
        <taxon>eudicotyledons</taxon>
        <taxon>Gunneridae</taxon>
        <taxon>Pentapetalae</taxon>
        <taxon>Caryophyllales</taxon>
        <taxon>Cactineae</taxon>
        <taxon>Cactaceae</taxon>
        <taxon>Opuntioideae</taxon>
        <taxon>Opuntia</taxon>
    </lineage>
</organism>
<dbReference type="AlphaFoldDB" id="A0A7C8YPW7"/>
<dbReference type="EMBL" id="GISG01044141">
    <property type="protein sequence ID" value="MBA4623679.1"/>
    <property type="molecule type" value="Transcribed_RNA"/>
</dbReference>
<reference evidence="1" key="1">
    <citation type="journal article" date="2013" name="J. Plant Res.">
        <title>Effect of fungi and light on seed germination of three Opuntia species from semiarid lands of central Mexico.</title>
        <authorList>
            <person name="Delgado-Sanchez P."/>
            <person name="Jimenez-Bremont J.F."/>
            <person name="Guerrero-Gonzalez Mde L."/>
            <person name="Flores J."/>
        </authorList>
    </citation>
    <scope>NUCLEOTIDE SEQUENCE</scope>
    <source>
        <tissue evidence="1">Cladode</tissue>
    </source>
</reference>
<name>A0A7C8YPW7_OPUST</name>
<evidence type="ECO:0000313" key="1">
    <source>
        <dbReference type="EMBL" id="MBA4623679.1"/>
    </source>
</evidence>
<protein>
    <submittedName>
        <fullName evidence="1">Uncharacterized protein</fullName>
    </submittedName>
</protein>
<reference evidence="1" key="2">
    <citation type="submission" date="2020-07" db="EMBL/GenBank/DDBJ databases">
        <authorList>
            <person name="Vera ALvarez R."/>
            <person name="Arias-Moreno D.M."/>
            <person name="Jimenez-Jacinto V."/>
            <person name="Jimenez-Bremont J.F."/>
            <person name="Swaminathan K."/>
            <person name="Moose S.P."/>
            <person name="Guerrero-Gonzalez M.L."/>
            <person name="Marino-Ramirez L."/>
            <person name="Landsman D."/>
            <person name="Rodriguez-Kessler M."/>
            <person name="Delgado-Sanchez P."/>
        </authorList>
    </citation>
    <scope>NUCLEOTIDE SEQUENCE</scope>
    <source>
        <tissue evidence="1">Cladode</tissue>
    </source>
</reference>
<sequence>MSNKIKNIHIIIIKKSNLATKKSDLYIQNYDIICKSDASTKKPMTLDGGVMESIVINTVPFRPVQTEMYRFGSKPVQLMSRNCTAEISAHSGIMCLPVLFIFKPIREPSLLKT</sequence>
<accession>A0A7C8YPW7</accession>